<dbReference type="AlphaFoldDB" id="F4QCN7"/>
<feature type="compositionally biased region" description="Basic residues" evidence="7">
    <location>
        <begin position="136"/>
        <end position="155"/>
    </location>
</feature>
<evidence type="ECO:0000313" key="9">
    <source>
        <dbReference type="EMBL" id="EGG13619.1"/>
    </source>
</evidence>
<dbReference type="STRING" id="1054147.F4QCN7"/>
<dbReference type="KEGG" id="dfa:DFA_11380"/>
<evidence type="ECO:0000256" key="4">
    <source>
        <dbReference type="ARBA" id="ARBA00023163"/>
    </source>
</evidence>
<name>F4QCN7_CACFS</name>
<protein>
    <submittedName>
        <fullName evidence="9">Basic-leucine zipper transcription factor</fullName>
    </submittedName>
</protein>
<evidence type="ECO:0000256" key="3">
    <source>
        <dbReference type="ARBA" id="ARBA00023125"/>
    </source>
</evidence>
<feature type="region of interest" description="Disordered" evidence="7">
    <location>
        <begin position="131"/>
        <end position="159"/>
    </location>
</feature>
<dbReference type="InterPro" id="IPR004826">
    <property type="entry name" value="bZIP_Maf"/>
</dbReference>
<dbReference type="InterPro" id="IPR004827">
    <property type="entry name" value="bZIP"/>
</dbReference>
<dbReference type="Pfam" id="PF03131">
    <property type="entry name" value="bZIP_Maf"/>
    <property type="match status" value="1"/>
</dbReference>
<dbReference type="SUPFAM" id="SSF57959">
    <property type="entry name" value="Leucine zipper domain"/>
    <property type="match status" value="1"/>
</dbReference>
<dbReference type="RefSeq" id="XP_004350323.1">
    <property type="nucleotide sequence ID" value="XM_004350273.1"/>
</dbReference>
<evidence type="ECO:0000256" key="5">
    <source>
        <dbReference type="ARBA" id="ARBA00023242"/>
    </source>
</evidence>
<dbReference type="EMBL" id="GL883029">
    <property type="protein sequence ID" value="EGG13619.1"/>
    <property type="molecule type" value="Genomic_DNA"/>
</dbReference>
<feature type="compositionally biased region" description="Polar residues" evidence="7">
    <location>
        <begin position="263"/>
        <end position="279"/>
    </location>
</feature>
<keyword evidence="3" id="KW-0238">DNA-binding</keyword>
<dbReference type="GO" id="GO:0000981">
    <property type="term" value="F:DNA-binding transcription factor activity, RNA polymerase II-specific"/>
    <property type="evidence" value="ECO:0007669"/>
    <property type="project" value="TreeGrafter"/>
</dbReference>
<accession>F4QCN7</accession>
<evidence type="ECO:0000256" key="1">
    <source>
        <dbReference type="ARBA" id="ARBA00004123"/>
    </source>
</evidence>
<dbReference type="Proteomes" id="UP000007797">
    <property type="component" value="Unassembled WGS sequence"/>
</dbReference>
<dbReference type="SMART" id="SM00338">
    <property type="entry name" value="BRLZ"/>
    <property type="match status" value="1"/>
</dbReference>
<feature type="compositionally biased region" description="Basic residues" evidence="7">
    <location>
        <begin position="58"/>
        <end position="73"/>
    </location>
</feature>
<organism evidence="9 10">
    <name type="scientific">Cavenderia fasciculata</name>
    <name type="common">Slime mold</name>
    <name type="synonym">Dictyostelium fasciculatum</name>
    <dbReference type="NCBI Taxonomy" id="261658"/>
    <lineage>
        <taxon>Eukaryota</taxon>
        <taxon>Amoebozoa</taxon>
        <taxon>Evosea</taxon>
        <taxon>Eumycetozoa</taxon>
        <taxon>Dictyostelia</taxon>
        <taxon>Acytosteliales</taxon>
        <taxon>Cavenderiaceae</taxon>
        <taxon>Cavenderia</taxon>
    </lineage>
</organism>
<feature type="compositionally biased region" description="Low complexity" evidence="7">
    <location>
        <begin position="435"/>
        <end position="449"/>
    </location>
</feature>
<dbReference type="PANTHER" id="PTHR46004:SF3">
    <property type="entry name" value="CYCLIC AMP RESPONSE ELEMENT-BINDING PROTEIN A"/>
    <property type="match status" value="1"/>
</dbReference>
<feature type="compositionally biased region" description="Low complexity" evidence="7">
    <location>
        <begin position="253"/>
        <end position="262"/>
    </location>
</feature>
<keyword evidence="4" id="KW-0804">Transcription</keyword>
<evidence type="ECO:0000256" key="2">
    <source>
        <dbReference type="ARBA" id="ARBA00023015"/>
    </source>
</evidence>
<keyword evidence="10" id="KW-1185">Reference proteome</keyword>
<dbReference type="PROSITE" id="PS50217">
    <property type="entry name" value="BZIP"/>
    <property type="match status" value="1"/>
</dbReference>
<feature type="domain" description="BZIP" evidence="8">
    <location>
        <begin position="339"/>
        <end position="402"/>
    </location>
</feature>
<dbReference type="PANTHER" id="PTHR46004">
    <property type="entry name" value="CYCLIC AMP RESPONSE ELEMENT-BINDING PROTEIN A"/>
    <property type="match status" value="1"/>
</dbReference>
<reference evidence="10" key="1">
    <citation type="journal article" date="2011" name="Genome Res.">
        <title>Phylogeny-wide analysis of social amoeba genomes highlights ancient origins for complex intercellular communication.</title>
        <authorList>
            <person name="Heidel A.J."/>
            <person name="Lawal H.M."/>
            <person name="Felder M."/>
            <person name="Schilde C."/>
            <person name="Helps N.R."/>
            <person name="Tunggal B."/>
            <person name="Rivero F."/>
            <person name="John U."/>
            <person name="Schleicher M."/>
            <person name="Eichinger L."/>
            <person name="Platzer M."/>
            <person name="Noegel A.A."/>
            <person name="Schaap P."/>
            <person name="Gloeckner G."/>
        </authorList>
    </citation>
    <scope>NUCLEOTIDE SEQUENCE [LARGE SCALE GENOMIC DNA]</scope>
    <source>
        <strain evidence="10">SH3</strain>
    </source>
</reference>
<dbReference type="GO" id="GO:0005634">
    <property type="term" value="C:nucleus"/>
    <property type="evidence" value="ECO:0007669"/>
    <property type="project" value="UniProtKB-SubCell"/>
</dbReference>
<dbReference type="CDD" id="cd14704">
    <property type="entry name" value="bZIP_HY5-like"/>
    <property type="match status" value="1"/>
</dbReference>
<feature type="region of interest" description="Disordered" evidence="7">
    <location>
        <begin position="1"/>
        <end position="77"/>
    </location>
</feature>
<evidence type="ECO:0000256" key="6">
    <source>
        <dbReference type="SAM" id="Coils"/>
    </source>
</evidence>
<dbReference type="Gene3D" id="1.20.5.170">
    <property type="match status" value="1"/>
</dbReference>
<dbReference type="InterPro" id="IPR046347">
    <property type="entry name" value="bZIP_sf"/>
</dbReference>
<keyword evidence="5" id="KW-0539">Nucleus</keyword>
<feature type="compositionally biased region" description="Low complexity" evidence="7">
    <location>
        <begin position="30"/>
        <end position="41"/>
    </location>
</feature>
<comment type="subcellular location">
    <subcellularLocation>
        <location evidence="1">Nucleus</location>
    </subcellularLocation>
</comment>
<dbReference type="OrthoDB" id="21109at2759"/>
<dbReference type="GeneID" id="14865941"/>
<evidence type="ECO:0000256" key="7">
    <source>
        <dbReference type="SAM" id="MobiDB-lite"/>
    </source>
</evidence>
<feature type="compositionally biased region" description="Polar residues" evidence="7">
    <location>
        <begin position="13"/>
        <end position="24"/>
    </location>
</feature>
<keyword evidence="6" id="KW-0175">Coiled coil</keyword>
<feature type="compositionally biased region" description="Low complexity" evidence="7">
    <location>
        <begin position="233"/>
        <end position="242"/>
    </location>
</feature>
<keyword evidence="2" id="KW-0805">Transcription regulation</keyword>
<gene>
    <name evidence="9" type="ORF">DFA_11380</name>
</gene>
<proteinExistence type="predicted"/>
<feature type="compositionally biased region" description="Polar residues" evidence="7">
    <location>
        <begin position="204"/>
        <end position="222"/>
    </location>
</feature>
<dbReference type="GO" id="GO:0035497">
    <property type="term" value="F:cAMP response element binding"/>
    <property type="evidence" value="ECO:0007669"/>
    <property type="project" value="TreeGrafter"/>
</dbReference>
<evidence type="ECO:0000259" key="8">
    <source>
        <dbReference type="PROSITE" id="PS50217"/>
    </source>
</evidence>
<feature type="coiled-coil region" evidence="6">
    <location>
        <begin position="364"/>
        <end position="405"/>
    </location>
</feature>
<feature type="region of interest" description="Disordered" evidence="7">
    <location>
        <begin position="429"/>
        <end position="449"/>
    </location>
</feature>
<feature type="region of interest" description="Disordered" evidence="7">
    <location>
        <begin position="191"/>
        <end position="289"/>
    </location>
</feature>
<feature type="region of interest" description="Disordered" evidence="7">
    <location>
        <begin position="550"/>
        <end position="577"/>
    </location>
</feature>
<sequence>MTREEQEDIQVRLPTTTTKIASTKKNLKIQQQQQQQQQPQQSTDKMTGGVEIATSQHTHPHGHHSHSHSHHHGGGYQDWYHSNGGVAYSNHGAGSYNIQHGEHSGSSIPYNTPTVIGFDIQQPLPPIPGAANQHVGGHHPSHSSHHHNIHHHHHQSSSPVEIAGAYMINMPPSSSDYPSAQQVQYEMSYAQPFSDPHSPISAGQHYSSPDQANSYYNQSTPASPKDYQGHGGYQPSSGYSPYSDEHKLQIHPTSTTSTSTNTANITQSGISPSYEGSDSSNDDLDCKEPNKKRVRETIDISGQSILTKDQVLQLSSREIEEYVYRLKQTHILTPAQEKDLKKFRRLIKNREYASQSRDRKKLYVNQVVDQLEKSELDSRQLKSQLLAAQAEVRELKKQLEMVNQTIHNNPSLLEIFGKFFTFGGSSSTVAPTQDKTTTTTTTTTSSESGTTKKASSVALFVFFCIFTFTFLLPVQPPTISTTITKGKTFVGPRSLLQDDIPIQIEVSGGEKGISYWTQTKNWISNLFPSSSPTITSSTYSTKLVEELEQSNHQQQQQQQEEEDQQVPLQVEEVEEEVEDTFLISNSPIVY</sequence>
<evidence type="ECO:0000313" key="10">
    <source>
        <dbReference type="Proteomes" id="UP000007797"/>
    </source>
</evidence>